<organism evidence="1 2">
    <name type="scientific">Pagothenia borchgrevinki</name>
    <name type="common">Bald rockcod</name>
    <name type="synonym">Trematomus borchgrevinki</name>
    <dbReference type="NCBI Taxonomy" id="8213"/>
    <lineage>
        <taxon>Eukaryota</taxon>
        <taxon>Metazoa</taxon>
        <taxon>Chordata</taxon>
        <taxon>Craniata</taxon>
        <taxon>Vertebrata</taxon>
        <taxon>Euteleostomi</taxon>
        <taxon>Actinopterygii</taxon>
        <taxon>Neopterygii</taxon>
        <taxon>Teleostei</taxon>
        <taxon>Neoteleostei</taxon>
        <taxon>Acanthomorphata</taxon>
        <taxon>Eupercaria</taxon>
        <taxon>Perciformes</taxon>
        <taxon>Notothenioidei</taxon>
        <taxon>Nototheniidae</taxon>
        <taxon>Pagothenia</taxon>
    </lineage>
</organism>
<reference evidence="1 2" key="2">
    <citation type="journal article" date="2024" name="G3 (Bethesda)">
        <title>The genome of the cryopelagic Antarctic bald notothen, Trematomus borchgrevinki.</title>
        <authorList>
            <person name="Rayamajhi N."/>
            <person name="Rivera-Colon A.G."/>
            <person name="Minhas B.F."/>
            <person name="Cheng C.C."/>
            <person name="Catchen J.M."/>
        </authorList>
    </citation>
    <scope>NUCLEOTIDE SEQUENCE [LARGE SCALE GENOMIC DNA]</scope>
    <source>
        <strain evidence="1">AGRC-2024</strain>
    </source>
</reference>
<evidence type="ECO:0000313" key="1">
    <source>
        <dbReference type="EMBL" id="KAL3063547.1"/>
    </source>
</evidence>
<dbReference type="AlphaFoldDB" id="A0ABD2HAP2"/>
<protein>
    <submittedName>
        <fullName evidence="1">Uncharacterized protein</fullName>
    </submittedName>
</protein>
<accession>A0ABD2HAP2</accession>
<proteinExistence type="predicted"/>
<keyword evidence="2" id="KW-1185">Reference proteome</keyword>
<dbReference type="EMBL" id="JBIYXZ010002071">
    <property type="protein sequence ID" value="KAL3063547.1"/>
    <property type="molecule type" value="Genomic_DNA"/>
</dbReference>
<evidence type="ECO:0000313" key="2">
    <source>
        <dbReference type="Proteomes" id="UP001619887"/>
    </source>
</evidence>
<reference evidence="1 2" key="1">
    <citation type="journal article" date="2022" name="G3 (Bethesda)">
        <title>Evaluating Illumina-, Nanopore-, and PacBio-based genome assembly strategies with the bald notothen, Trematomus borchgrevinki.</title>
        <authorList>
            <person name="Rayamajhi N."/>
            <person name="Cheng C.C."/>
            <person name="Catchen J.M."/>
        </authorList>
    </citation>
    <scope>NUCLEOTIDE SEQUENCE [LARGE SCALE GENOMIC DNA]</scope>
    <source>
        <strain evidence="1">AGRC-2024</strain>
    </source>
</reference>
<comment type="caution">
    <text evidence="1">The sequence shown here is derived from an EMBL/GenBank/DDBJ whole genome shotgun (WGS) entry which is preliminary data.</text>
</comment>
<sequence length="225" mass="24455">MTGVVRWNYQRLVDLKQPDVELPAVFDPRLISELNTISVKVTGRSKYPTLQLSNRDMGERCGLQYVEPGCRPVVLNWDKNRAQPNNPAAVAMETEHHCPAPTVVVGTDSQESCADPVGAVPILSSSSRQSSDVVTKSLPPFTQASATQKPEPLIDSDLTGVAPLPQSSSPRTGPIQTGGLIQVLDHGRWKEPMKAAIDELLVNHRGAKDVLKRVDADYAAMVQRG</sequence>
<dbReference type="Proteomes" id="UP001619887">
    <property type="component" value="Unassembled WGS sequence"/>
</dbReference>
<gene>
    <name evidence="1" type="ORF">OYC64_003168</name>
</gene>
<name>A0ABD2HAP2_PAGBO</name>